<dbReference type="Gene3D" id="3.40.50.2300">
    <property type="match status" value="1"/>
</dbReference>
<dbReference type="SUPFAM" id="SSF52172">
    <property type="entry name" value="CheY-like"/>
    <property type="match status" value="1"/>
</dbReference>
<dbReference type="CDD" id="cd06170">
    <property type="entry name" value="LuxR_C_like"/>
    <property type="match status" value="1"/>
</dbReference>
<gene>
    <name evidence="8" type="ORF">I6G59_05820</name>
</gene>
<evidence type="ECO:0000256" key="3">
    <source>
        <dbReference type="ARBA" id="ARBA00023125"/>
    </source>
</evidence>
<dbReference type="InterPro" id="IPR011006">
    <property type="entry name" value="CheY-like_superfamily"/>
</dbReference>
<evidence type="ECO:0000313" key="9">
    <source>
        <dbReference type="Proteomes" id="UP000594979"/>
    </source>
</evidence>
<protein>
    <submittedName>
        <fullName evidence="8">Response regulator transcription factor</fullName>
    </submittedName>
</protein>
<dbReference type="SMART" id="SM00448">
    <property type="entry name" value="REC"/>
    <property type="match status" value="1"/>
</dbReference>
<keyword evidence="1 5" id="KW-0597">Phosphoprotein</keyword>
<dbReference type="PRINTS" id="PR00038">
    <property type="entry name" value="HTHLUXR"/>
</dbReference>
<evidence type="ECO:0000259" key="6">
    <source>
        <dbReference type="PROSITE" id="PS50043"/>
    </source>
</evidence>
<feature type="modified residue" description="4-aspartylphosphate" evidence="5">
    <location>
        <position position="80"/>
    </location>
</feature>
<evidence type="ECO:0000256" key="5">
    <source>
        <dbReference type="PROSITE-ProRule" id="PRU00169"/>
    </source>
</evidence>
<sequence length="241" mass="25218">MGAGGAPDRCGSLHDLTRHTIEGRPMSITVLVADDQALVRDGIVVVLSLTDGIEVIGEARNGTEAIALAAELEPDVVLMDLRMPGLSGAEATAQLTQSRPDIRVLVLTTFADDASIDSALRAGAAGYLTKDAGREEMVAAIRATAVGGTPLDTRIAGRVVAGLPEARPASVRDRFPELTAREAEVLNLMAEGASNPEIAERLFLGVSTVKSHINALFAKLGVSRRQDAIALAHGEDRPPES</sequence>
<feature type="domain" description="HTH luxR-type" evidence="6">
    <location>
        <begin position="171"/>
        <end position="236"/>
    </location>
</feature>
<dbReference type="PROSITE" id="PS50043">
    <property type="entry name" value="HTH_LUXR_2"/>
    <property type="match status" value="1"/>
</dbReference>
<dbReference type="InterPro" id="IPR016032">
    <property type="entry name" value="Sig_transdc_resp-reg_C-effctor"/>
</dbReference>
<evidence type="ECO:0000256" key="4">
    <source>
        <dbReference type="ARBA" id="ARBA00023163"/>
    </source>
</evidence>
<dbReference type="GO" id="GO:0003677">
    <property type="term" value="F:DNA binding"/>
    <property type="evidence" value="ECO:0007669"/>
    <property type="project" value="UniProtKB-KW"/>
</dbReference>
<dbReference type="Proteomes" id="UP000594979">
    <property type="component" value="Chromosome"/>
</dbReference>
<dbReference type="PANTHER" id="PTHR43214">
    <property type="entry name" value="TWO-COMPONENT RESPONSE REGULATOR"/>
    <property type="match status" value="1"/>
</dbReference>
<dbReference type="SMART" id="SM00421">
    <property type="entry name" value="HTH_LUXR"/>
    <property type="match status" value="1"/>
</dbReference>
<dbReference type="GO" id="GO:0006355">
    <property type="term" value="P:regulation of DNA-templated transcription"/>
    <property type="evidence" value="ECO:0007669"/>
    <property type="project" value="InterPro"/>
</dbReference>
<dbReference type="InterPro" id="IPR000792">
    <property type="entry name" value="Tscrpt_reg_LuxR_C"/>
</dbReference>
<keyword evidence="3" id="KW-0238">DNA-binding</keyword>
<dbReference type="PROSITE" id="PS50110">
    <property type="entry name" value="RESPONSE_REGULATORY"/>
    <property type="match status" value="1"/>
</dbReference>
<evidence type="ECO:0000259" key="7">
    <source>
        <dbReference type="PROSITE" id="PS50110"/>
    </source>
</evidence>
<keyword evidence="2" id="KW-0805">Transcription regulation</keyword>
<proteinExistence type="predicted"/>
<dbReference type="PROSITE" id="PS00622">
    <property type="entry name" value="HTH_LUXR_1"/>
    <property type="match status" value="1"/>
</dbReference>
<evidence type="ECO:0000256" key="2">
    <source>
        <dbReference type="ARBA" id="ARBA00023015"/>
    </source>
</evidence>
<name>A0A7T2WPD1_9MICO</name>
<accession>A0A7T2WPD1</accession>
<dbReference type="PANTHER" id="PTHR43214:SF24">
    <property type="entry name" value="TRANSCRIPTIONAL REGULATORY PROTEIN NARL-RELATED"/>
    <property type="match status" value="1"/>
</dbReference>
<dbReference type="KEGG" id="bcau:I6G59_05820"/>
<dbReference type="InterPro" id="IPR001789">
    <property type="entry name" value="Sig_transdc_resp-reg_receiver"/>
</dbReference>
<dbReference type="InterPro" id="IPR039420">
    <property type="entry name" value="WalR-like"/>
</dbReference>
<dbReference type="Pfam" id="PF00072">
    <property type="entry name" value="Response_reg"/>
    <property type="match status" value="1"/>
</dbReference>
<dbReference type="InterPro" id="IPR058245">
    <property type="entry name" value="NreC/VraR/RcsB-like_REC"/>
</dbReference>
<dbReference type="GO" id="GO:0000160">
    <property type="term" value="P:phosphorelay signal transduction system"/>
    <property type="evidence" value="ECO:0007669"/>
    <property type="project" value="InterPro"/>
</dbReference>
<reference evidence="8 9" key="1">
    <citation type="submission" date="2020-12" db="EMBL/GenBank/DDBJ databases">
        <title>FDA dAtabase for Regulatory Grade micrObial Sequences (FDA-ARGOS): Supporting development and validation of Infectious Disease Dx tests.</title>
        <authorList>
            <person name="Sproer C."/>
            <person name="Gronow S."/>
            <person name="Severitt S."/>
            <person name="Schroder I."/>
            <person name="Tallon L."/>
            <person name="Sadzewicz L."/>
            <person name="Zhao X."/>
            <person name="Boylan J."/>
            <person name="Ott S."/>
            <person name="Bowen H."/>
            <person name="Vavikolanu K."/>
            <person name="Mehta A."/>
            <person name="Aluvathingal J."/>
            <person name="Nadendla S."/>
            <person name="Lowell S."/>
            <person name="Myers T."/>
            <person name="Yan Y."/>
            <person name="Sichtig H."/>
        </authorList>
    </citation>
    <scope>NUCLEOTIDE SEQUENCE [LARGE SCALE GENOMIC DNA]</scope>
    <source>
        <strain evidence="8 9">FDAARGOS_902</strain>
    </source>
</reference>
<evidence type="ECO:0000256" key="1">
    <source>
        <dbReference type="ARBA" id="ARBA00022553"/>
    </source>
</evidence>
<keyword evidence="4" id="KW-0804">Transcription</keyword>
<dbReference type="CDD" id="cd17535">
    <property type="entry name" value="REC_NarL-like"/>
    <property type="match status" value="1"/>
</dbReference>
<dbReference type="EMBL" id="CP065682">
    <property type="protein sequence ID" value="QPS34825.1"/>
    <property type="molecule type" value="Genomic_DNA"/>
</dbReference>
<feature type="domain" description="Response regulatory" evidence="7">
    <location>
        <begin position="29"/>
        <end position="145"/>
    </location>
</feature>
<dbReference type="AlphaFoldDB" id="A0A7T2WPD1"/>
<organism evidence="8 9">
    <name type="scientific">Brevibacterium casei</name>
    <dbReference type="NCBI Taxonomy" id="33889"/>
    <lineage>
        <taxon>Bacteria</taxon>
        <taxon>Bacillati</taxon>
        <taxon>Actinomycetota</taxon>
        <taxon>Actinomycetes</taxon>
        <taxon>Micrococcales</taxon>
        <taxon>Brevibacteriaceae</taxon>
        <taxon>Brevibacterium</taxon>
    </lineage>
</organism>
<evidence type="ECO:0000313" key="8">
    <source>
        <dbReference type="EMBL" id="QPS34825.1"/>
    </source>
</evidence>
<dbReference type="SUPFAM" id="SSF46894">
    <property type="entry name" value="C-terminal effector domain of the bipartite response regulators"/>
    <property type="match status" value="1"/>
</dbReference>
<dbReference type="Pfam" id="PF00196">
    <property type="entry name" value="GerE"/>
    <property type="match status" value="1"/>
</dbReference>